<comment type="caution">
    <text evidence="2">The sequence shown here is derived from an EMBL/GenBank/DDBJ whole genome shotgun (WGS) entry which is preliminary data.</text>
</comment>
<sequence>MLYNAVCSHAYQSNARSAKADAAFRSDAALIKNKCETVRMPMSPPVYIMIGTSEKLLQHLNDILHMKTEKHPKRSISTLAEVRQIHISADKGLSKIRKFKWGLPAICRSVCFVNIKTPNREFYPISRNDIDCGLFKIFIRLLWVLAICSLMMLSVVAAIEKPSYKEDFGFNQFHFPSTSPC</sequence>
<feature type="transmembrane region" description="Helical" evidence="1">
    <location>
        <begin position="137"/>
        <end position="159"/>
    </location>
</feature>
<dbReference type="Proteomes" id="UP000054815">
    <property type="component" value="Unassembled WGS sequence"/>
</dbReference>
<accession>A0A0V0Y7L1</accession>
<protein>
    <submittedName>
        <fullName evidence="2">Uncharacterized protein</fullName>
    </submittedName>
</protein>
<dbReference type="EMBL" id="JYDU01000047">
    <property type="protein sequence ID" value="KRX96101.1"/>
    <property type="molecule type" value="Genomic_DNA"/>
</dbReference>
<evidence type="ECO:0000313" key="3">
    <source>
        <dbReference type="Proteomes" id="UP000054815"/>
    </source>
</evidence>
<evidence type="ECO:0000313" key="2">
    <source>
        <dbReference type="EMBL" id="KRX96101.1"/>
    </source>
</evidence>
<organism evidence="2 3">
    <name type="scientific">Trichinella pseudospiralis</name>
    <name type="common">Parasitic roundworm</name>
    <dbReference type="NCBI Taxonomy" id="6337"/>
    <lineage>
        <taxon>Eukaryota</taxon>
        <taxon>Metazoa</taxon>
        <taxon>Ecdysozoa</taxon>
        <taxon>Nematoda</taxon>
        <taxon>Enoplea</taxon>
        <taxon>Dorylaimia</taxon>
        <taxon>Trichinellida</taxon>
        <taxon>Trichinellidae</taxon>
        <taxon>Trichinella</taxon>
    </lineage>
</organism>
<keyword evidence="1" id="KW-0472">Membrane</keyword>
<keyword evidence="1" id="KW-1133">Transmembrane helix</keyword>
<gene>
    <name evidence="2" type="ORF">T4E_6984</name>
</gene>
<proteinExistence type="predicted"/>
<reference evidence="2 3" key="1">
    <citation type="submission" date="2015-01" db="EMBL/GenBank/DDBJ databases">
        <title>Evolution of Trichinella species and genotypes.</title>
        <authorList>
            <person name="Korhonen P.K."/>
            <person name="Edoardo P."/>
            <person name="Giuseppe L.R."/>
            <person name="Gasser R.B."/>
        </authorList>
    </citation>
    <scope>NUCLEOTIDE SEQUENCE [LARGE SCALE GENOMIC DNA]</scope>
    <source>
        <strain evidence="2">ISS141</strain>
    </source>
</reference>
<dbReference type="AlphaFoldDB" id="A0A0V0Y7L1"/>
<keyword evidence="1" id="KW-0812">Transmembrane</keyword>
<name>A0A0V0Y7L1_TRIPS</name>
<evidence type="ECO:0000256" key="1">
    <source>
        <dbReference type="SAM" id="Phobius"/>
    </source>
</evidence>